<accession>A0A9P7BBC4</accession>
<dbReference type="GO" id="GO:0045333">
    <property type="term" value="P:cellular respiration"/>
    <property type="evidence" value="ECO:0007669"/>
    <property type="project" value="InterPro"/>
</dbReference>
<evidence type="ECO:0000313" key="1">
    <source>
        <dbReference type="EMBL" id="KAG0668318.1"/>
    </source>
</evidence>
<comment type="caution">
    <text evidence="1">The sequence shown here is derived from an EMBL/GenBank/DDBJ whole genome shotgun (WGS) entry which is preliminary data.</text>
</comment>
<dbReference type="AlphaFoldDB" id="A0A9P7BBC4"/>
<dbReference type="Pfam" id="PF14876">
    <property type="entry name" value="RSF"/>
    <property type="match status" value="1"/>
</dbReference>
<dbReference type="GO" id="GO:0005634">
    <property type="term" value="C:nucleus"/>
    <property type="evidence" value="ECO:0007669"/>
    <property type="project" value="InterPro"/>
</dbReference>
<protein>
    <submittedName>
        <fullName evidence="1">Uncharacterized protein</fullName>
    </submittedName>
</protein>
<gene>
    <name evidence="1" type="ORF">C6P45_004826</name>
</gene>
<keyword evidence="2" id="KW-1185">Reference proteome</keyword>
<proteinExistence type="predicted"/>
<reference evidence="1 2" key="1">
    <citation type="submission" date="2020-11" db="EMBL/GenBank/DDBJ databases">
        <title>Kefir isolates.</title>
        <authorList>
            <person name="Marcisauskas S."/>
            <person name="Kim Y."/>
            <person name="Blasche S."/>
        </authorList>
    </citation>
    <scope>NUCLEOTIDE SEQUENCE [LARGE SCALE GENOMIC DNA]</scope>
    <source>
        <strain evidence="1 2">OG2</strain>
    </source>
</reference>
<dbReference type="Proteomes" id="UP000750334">
    <property type="component" value="Unassembled WGS sequence"/>
</dbReference>
<name>A0A9P7BBC4_MAUEX</name>
<organism evidence="1 2">
    <name type="scientific">Maudiozyma exigua</name>
    <name type="common">Yeast</name>
    <name type="synonym">Kazachstania exigua</name>
    <dbReference type="NCBI Taxonomy" id="34358"/>
    <lineage>
        <taxon>Eukaryota</taxon>
        <taxon>Fungi</taxon>
        <taxon>Dikarya</taxon>
        <taxon>Ascomycota</taxon>
        <taxon>Saccharomycotina</taxon>
        <taxon>Saccharomycetes</taxon>
        <taxon>Saccharomycetales</taxon>
        <taxon>Saccharomycetaceae</taxon>
        <taxon>Maudiozyma</taxon>
    </lineage>
</organism>
<sequence>MENRLYYSLDCLLDNKFEQIPLVITDSSEEKEYLYQLSKGELFVWNLVDANRNSCSRNSNDSAFEELQSMENDTLIAGTPRKVVRDITYYEIESDKEDEITYVLKYNLNKDYSKIPLNRNKKKRASFQSYFFCDVSRKKICQFYEAGTEGKGTICNDTIVRSEKDTKGRSLARLMKRHLKIEHDFCVEKSTLDVSILQYFYPLREDYKILCKFLQKVSPMKVSPTNSLAQRAVVNNSGFLSTFQRRTKNTFSDWEAFCMHVRIMVRNYGSYASIEDDNLRVFHNYVGSQADTKTWRRRKAPIAISQSADIVIEKIKLFFTETKPMVDKFSVAASGLNREEISHAITVQYKKNLVTLFLGYHSKLMVGNLTKGMIVFALL</sequence>
<dbReference type="EMBL" id="PUHR01000071">
    <property type="protein sequence ID" value="KAG0668318.1"/>
    <property type="molecule type" value="Genomic_DNA"/>
</dbReference>
<dbReference type="GO" id="GO:0005739">
    <property type="term" value="C:mitochondrion"/>
    <property type="evidence" value="ECO:0007669"/>
    <property type="project" value="InterPro"/>
</dbReference>
<dbReference type="InterPro" id="IPR027998">
    <property type="entry name" value="Rsf1_fungi"/>
</dbReference>
<evidence type="ECO:0000313" key="2">
    <source>
        <dbReference type="Proteomes" id="UP000750334"/>
    </source>
</evidence>